<protein>
    <submittedName>
        <fullName evidence="2">Uncharacterized protein</fullName>
    </submittedName>
</protein>
<gene>
    <name evidence="2" type="ORF">S01H1_45113</name>
</gene>
<proteinExistence type="predicted"/>
<reference evidence="2" key="1">
    <citation type="journal article" date="2014" name="Front. Microbiol.">
        <title>High frequency of phylogenetically diverse reductive dehalogenase-homologous genes in deep subseafloor sedimentary metagenomes.</title>
        <authorList>
            <person name="Kawai M."/>
            <person name="Futagami T."/>
            <person name="Toyoda A."/>
            <person name="Takaki Y."/>
            <person name="Nishi S."/>
            <person name="Hori S."/>
            <person name="Arai W."/>
            <person name="Tsubouchi T."/>
            <person name="Morono Y."/>
            <person name="Uchiyama I."/>
            <person name="Ito T."/>
            <person name="Fujiyama A."/>
            <person name="Inagaki F."/>
            <person name="Takami H."/>
        </authorList>
    </citation>
    <scope>NUCLEOTIDE SEQUENCE</scope>
    <source>
        <strain evidence="2">Expedition CK06-06</strain>
    </source>
</reference>
<evidence type="ECO:0000313" key="2">
    <source>
        <dbReference type="EMBL" id="GAF99588.1"/>
    </source>
</evidence>
<keyword evidence="1" id="KW-0472">Membrane</keyword>
<dbReference type="AlphaFoldDB" id="X0U1E0"/>
<feature type="non-terminal residue" evidence="2">
    <location>
        <position position="41"/>
    </location>
</feature>
<sequence>MSFKQDLIVINLSILFFITIISLVSGNNFIASAFVESHQYH</sequence>
<keyword evidence="1" id="KW-1133">Transmembrane helix</keyword>
<dbReference type="EMBL" id="BARS01028807">
    <property type="protein sequence ID" value="GAF99588.1"/>
    <property type="molecule type" value="Genomic_DNA"/>
</dbReference>
<keyword evidence="1" id="KW-0812">Transmembrane</keyword>
<feature type="transmembrane region" description="Helical" evidence="1">
    <location>
        <begin position="12"/>
        <end position="35"/>
    </location>
</feature>
<name>X0U1E0_9ZZZZ</name>
<organism evidence="2">
    <name type="scientific">marine sediment metagenome</name>
    <dbReference type="NCBI Taxonomy" id="412755"/>
    <lineage>
        <taxon>unclassified sequences</taxon>
        <taxon>metagenomes</taxon>
        <taxon>ecological metagenomes</taxon>
    </lineage>
</organism>
<comment type="caution">
    <text evidence="2">The sequence shown here is derived from an EMBL/GenBank/DDBJ whole genome shotgun (WGS) entry which is preliminary data.</text>
</comment>
<evidence type="ECO:0000256" key="1">
    <source>
        <dbReference type="SAM" id="Phobius"/>
    </source>
</evidence>
<accession>X0U1E0</accession>